<organism evidence="1 2">
    <name type="scientific">Zophobas morio</name>
    <dbReference type="NCBI Taxonomy" id="2755281"/>
    <lineage>
        <taxon>Eukaryota</taxon>
        <taxon>Metazoa</taxon>
        <taxon>Ecdysozoa</taxon>
        <taxon>Arthropoda</taxon>
        <taxon>Hexapoda</taxon>
        <taxon>Insecta</taxon>
        <taxon>Pterygota</taxon>
        <taxon>Neoptera</taxon>
        <taxon>Endopterygota</taxon>
        <taxon>Coleoptera</taxon>
        <taxon>Polyphaga</taxon>
        <taxon>Cucujiformia</taxon>
        <taxon>Tenebrionidae</taxon>
        <taxon>Zophobas</taxon>
    </lineage>
</organism>
<keyword evidence="2" id="KW-1185">Reference proteome</keyword>
<protein>
    <submittedName>
        <fullName evidence="1">Uncharacterized protein</fullName>
    </submittedName>
</protein>
<dbReference type="AlphaFoldDB" id="A0AA38I4A3"/>
<accession>A0AA38I4A3</accession>
<reference evidence="1" key="1">
    <citation type="journal article" date="2023" name="G3 (Bethesda)">
        <title>Whole genome assemblies of Zophobas morio and Tenebrio molitor.</title>
        <authorList>
            <person name="Kaur S."/>
            <person name="Stinson S.A."/>
            <person name="diCenzo G.C."/>
        </authorList>
    </citation>
    <scope>NUCLEOTIDE SEQUENCE</scope>
    <source>
        <strain evidence="1">QUZm001</strain>
    </source>
</reference>
<proteinExistence type="predicted"/>
<sequence length="96" mass="10597">MEYSTVRFVAKDGVKKTPTDLEDVKAQIARIDGTTIKIPSDRSYVDITIPEGNYYLIRLLVCGSEQDAEELAQGFHLSGAQTVSVSLESFKVASFH</sequence>
<gene>
    <name evidence="1" type="ORF">Zmor_016838</name>
</gene>
<dbReference type="EMBL" id="JALNTZ010000005">
    <property type="protein sequence ID" value="KAJ3650758.1"/>
    <property type="molecule type" value="Genomic_DNA"/>
</dbReference>
<evidence type="ECO:0000313" key="1">
    <source>
        <dbReference type="EMBL" id="KAJ3650758.1"/>
    </source>
</evidence>
<evidence type="ECO:0000313" key="2">
    <source>
        <dbReference type="Proteomes" id="UP001168821"/>
    </source>
</evidence>
<name>A0AA38I4A3_9CUCU</name>
<comment type="caution">
    <text evidence="1">The sequence shown here is derived from an EMBL/GenBank/DDBJ whole genome shotgun (WGS) entry which is preliminary data.</text>
</comment>
<dbReference type="Proteomes" id="UP001168821">
    <property type="component" value="Unassembled WGS sequence"/>
</dbReference>